<organism evidence="1 2">
    <name type="scientific">Dyadobacter luteus</name>
    <dbReference type="NCBI Taxonomy" id="2259619"/>
    <lineage>
        <taxon>Bacteria</taxon>
        <taxon>Pseudomonadati</taxon>
        <taxon>Bacteroidota</taxon>
        <taxon>Cytophagia</taxon>
        <taxon>Cytophagales</taxon>
        <taxon>Spirosomataceae</taxon>
        <taxon>Dyadobacter</taxon>
    </lineage>
</organism>
<gene>
    <name evidence="1" type="ORF">DSL64_25475</name>
</gene>
<proteinExistence type="predicted"/>
<name>A0A3D8Y3U7_9BACT</name>
<keyword evidence="2" id="KW-1185">Reference proteome</keyword>
<comment type="caution">
    <text evidence="1">The sequence shown here is derived from an EMBL/GenBank/DDBJ whole genome shotgun (WGS) entry which is preliminary data.</text>
</comment>
<dbReference type="Proteomes" id="UP000256373">
    <property type="component" value="Unassembled WGS sequence"/>
</dbReference>
<dbReference type="AlphaFoldDB" id="A0A3D8Y3U7"/>
<dbReference type="EMBL" id="QNUL01000033">
    <property type="protein sequence ID" value="REA56866.1"/>
    <property type="molecule type" value="Genomic_DNA"/>
</dbReference>
<accession>A0A3D8Y3U7</accession>
<evidence type="ECO:0000313" key="2">
    <source>
        <dbReference type="Proteomes" id="UP000256373"/>
    </source>
</evidence>
<reference evidence="1 2" key="1">
    <citation type="submission" date="2018-07" db="EMBL/GenBank/DDBJ databases">
        <title>Dyadobacter roseus sp. nov., isolated from rose rhizosphere soil.</title>
        <authorList>
            <person name="Chen L."/>
        </authorList>
    </citation>
    <scope>NUCLEOTIDE SEQUENCE [LARGE SCALE GENOMIC DNA]</scope>
    <source>
        <strain evidence="1 2">RS19</strain>
    </source>
</reference>
<evidence type="ECO:0000313" key="1">
    <source>
        <dbReference type="EMBL" id="REA56866.1"/>
    </source>
</evidence>
<protein>
    <submittedName>
        <fullName evidence="1">Uncharacterized protein</fullName>
    </submittedName>
</protein>
<sequence length="188" mass="21307">MPARSSVTERFSNDDTSDGVVLISFSAPKNLWFYTCSIEIINVDTKVRTWLSGSFLQPDLTDDSVKVVYKAVELPEGDYHILNWQIYRGQSKFVPLGIFTIPFTVRSGHINYIGDYMGLLKNKAGKTPVFMPPTDVYFEVSDRFNSDADMFESKFKHLDLSNVLNAMPDFSGSNTKYSLMYLKGINIP</sequence>